<feature type="chain" id="PRO_5022046072" evidence="1">
    <location>
        <begin position="21"/>
        <end position="486"/>
    </location>
</feature>
<feature type="signal peptide" evidence="1">
    <location>
        <begin position="1"/>
        <end position="20"/>
    </location>
</feature>
<gene>
    <name evidence="3" type="ORF">NN4_77020</name>
</gene>
<dbReference type="AlphaFoldDB" id="A0A511MRF1"/>
<evidence type="ECO:0000256" key="1">
    <source>
        <dbReference type="SAM" id="SignalP"/>
    </source>
</evidence>
<keyword evidence="4" id="KW-1185">Reference proteome</keyword>
<dbReference type="Pfam" id="PF00496">
    <property type="entry name" value="SBP_bac_5"/>
    <property type="match status" value="1"/>
</dbReference>
<dbReference type="PROSITE" id="PS51257">
    <property type="entry name" value="PROKAR_LIPOPROTEIN"/>
    <property type="match status" value="1"/>
</dbReference>
<dbReference type="Gene3D" id="3.10.105.10">
    <property type="entry name" value="Dipeptide-binding Protein, Domain 3"/>
    <property type="match status" value="1"/>
</dbReference>
<sequence length="486" mass="51624">MRLAAAFVVLLLGVAGCAASAEQPEPGVLTVGVREPAGLLPADLRDQTGRMIVGALWTPLVDYDAATGTTTLRAAEAVSSTDQMTWEVKLRNGNQFHDGTPVTAKSYVDTWRTVAAERWTGSGALTEVLRANEISAPDEHTLRIVLDRPFGQVPAVLAAPALLPLPASVLASRDWAGFAVAPVGNGPFRLAEPWQPNSGGRLLRVGEAAGNVREIQLRVGDSVAQYAQVRAGSLDLATEVPGARHDAMHQDFADRHAMWPLPEASYLAFPMSDKRFEDAAARHAFAMALDRAALAAGPLANQVDPARALLPPGIAPGERSATCRPCTHDQPAAKSLLGQVTFTGPVTLYFGAAQEQWAQPLAEQLRTAFALEVTARPRGYQAPQPSDAPFLLTYAPSTASPHELLTALAKTTALPDEGFTQLLAAADAAATAAESGQRYRLVENHLLRDLPIAPLWSGHGHAVWTPRVHQVTATPLRGIELASISL</sequence>
<keyword evidence="1" id="KW-0732">Signal</keyword>
<dbReference type="Proteomes" id="UP000321424">
    <property type="component" value="Unassembled WGS sequence"/>
</dbReference>
<dbReference type="InterPro" id="IPR030678">
    <property type="entry name" value="Peptide/Ni-bd"/>
</dbReference>
<evidence type="ECO:0000259" key="2">
    <source>
        <dbReference type="Pfam" id="PF00496"/>
    </source>
</evidence>
<evidence type="ECO:0000313" key="4">
    <source>
        <dbReference type="Proteomes" id="UP000321424"/>
    </source>
</evidence>
<feature type="domain" description="Solute-binding protein family 5" evidence="2">
    <location>
        <begin position="75"/>
        <end position="366"/>
    </location>
</feature>
<dbReference type="GO" id="GO:0042597">
    <property type="term" value="C:periplasmic space"/>
    <property type="evidence" value="ECO:0007669"/>
    <property type="project" value="UniProtKB-ARBA"/>
</dbReference>
<dbReference type="GO" id="GO:0043190">
    <property type="term" value="C:ATP-binding cassette (ABC) transporter complex"/>
    <property type="evidence" value="ECO:0007669"/>
    <property type="project" value="InterPro"/>
</dbReference>
<name>A0A511MRF1_9NOCA</name>
<dbReference type="InterPro" id="IPR039424">
    <property type="entry name" value="SBP_5"/>
</dbReference>
<organism evidence="3 4">
    <name type="scientific">Nocardia ninae NBRC 108245</name>
    <dbReference type="NCBI Taxonomy" id="1210091"/>
    <lineage>
        <taxon>Bacteria</taxon>
        <taxon>Bacillati</taxon>
        <taxon>Actinomycetota</taxon>
        <taxon>Actinomycetes</taxon>
        <taxon>Mycobacteriales</taxon>
        <taxon>Nocardiaceae</taxon>
        <taxon>Nocardia</taxon>
    </lineage>
</organism>
<dbReference type="Gene3D" id="3.40.190.10">
    <property type="entry name" value="Periplasmic binding protein-like II"/>
    <property type="match status" value="1"/>
</dbReference>
<dbReference type="GO" id="GO:1904680">
    <property type="term" value="F:peptide transmembrane transporter activity"/>
    <property type="evidence" value="ECO:0007669"/>
    <property type="project" value="TreeGrafter"/>
</dbReference>
<dbReference type="PANTHER" id="PTHR30290">
    <property type="entry name" value="PERIPLASMIC BINDING COMPONENT OF ABC TRANSPORTER"/>
    <property type="match status" value="1"/>
</dbReference>
<proteinExistence type="predicted"/>
<protein>
    <submittedName>
        <fullName evidence="3">Peptide ABC transporter substrate-binding protein</fullName>
    </submittedName>
</protein>
<dbReference type="PANTHER" id="PTHR30290:SF83">
    <property type="entry name" value="ABC TRANSPORTER SUBSTRATE-BINDING PROTEIN"/>
    <property type="match status" value="1"/>
</dbReference>
<reference evidence="3 4" key="1">
    <citation type="submission" date="2019-07" db="EMBL/GenBank/DDBJ databases">
        <title>Whole genome shotgun sequence of Nocardia ninae NBRC 108245.</title>
        <authorList>
            <person name="Hosoyama A."/>
            <person name="Uohara A."/>
            <person name="Ohji S."/>
            <person name="Ichikawa N."/>
        </authorList>
    </citation>
    <scope>NUCLEOTIDE SEQUENCE [LARGE SCALE GENOMIC DNA]</scope>
    <source>
        <strain evidence="3 4">NBRC 108245</strain>
    </source>
</reference>
<dbReference type="InterPro" id="IPR000914">
    <property type="entry name" value="SBP_5_dom"/>
</dbReference>
<dbReference type="SUPFAM" id="SSF53850">
    <property type="entry name" value="Periplasmic binding protein-like II"/>
    <property type="match status" value="1"/>
</dbReference>
<evidence type="ECO:0000313" key="3">
    <source>
        <dbReference type="EMBL" id="GEM43183.1"/>
    </source>
</evidence>
<dbReference type="CDD" id="cd00995">
    <property type="entry name" value="PBP2_NikA_DppA_OppA_like"/>
    <property type="match status" value="1"/>
</dbReference>
<dbReference type="PIRSF" id="PIRSF002741">
    <property type="entry name" value="MppA"/>
    <property type="match status" value="1"/>
</dbReference>
<comment type="caution">
    <text evidence="3">The sequence shown here is derived from an EMBL/GenBank/DDBJ whole genome shotgun (WGS) entry which is preliminary data.</text>
</comment>
<dbReference type="Gene3D" id="3.90.76.10">
    <property type="entry name" value="Dipeptide-binding Protein, Domain 1"/>
    <property type="match status" value="1"/>
</dbReference>
<dbReference type="GO" id="GO:0015833">
    <property type="term" value="P:peptide transport"/>
    <property type="evidence" value="ECO:0007669"/>
    <property type="project" value="TreeGrafter"/>
</dbReference>
<dbReference type="EMBL" id="BJXA01000089">
    <property type="protein sequence ID" value="GEM43183.1"/>
    <property type="molecule type" value="Genomic_DNA"/>
</dbReference>
<accession>A0A511MRF1</accession>